<proteinExistence type="predicted"/>
<dbReference type="EMBL" id="JBGNUJ010000003">
    <property type="protein sequence ID" value="KAL3962611.1"/>
    <property type="molecule type" value="Genomic_DNA"/>
</dbReference>
<keyword evidence="2" id="KW-1185">Reference proteome</keyword>
<evidence type="ECO:0000313" key="2">
    <source>
        <dbReference type="Proteomes" id="UP001638806"/>
    </source>
</evidence>
<organism evidence="1 2">
    <name type="scientific">Purpureocillium lilacinum</name>
    <name type="common">Paecilomyces lilacinus</name>
    <dbReference type="NCBI Taxonomy" id="33203"/>
    <lineage>
        <taxon>Eukaryota</taxon>
        <taxon>Fungi</taxon>
        <taxon>Dikarya</taxon>
        <taxon>Ascomycota</taxon>
        <taxon>Pezizomycotina</taxon>
        <taxon>Sordariomycetes</taxon>
        <taxon>Hypocreomycetidae</taxon>
        <taxon>Hypocreales</taxon>
        <taxon>Ophiocordycipitaceae</taxon>
        <taxon>Purpureocillium</taxon>
    </lineage>
</organism>
<protein>
    <submittedName>
        <fullName evidence="1">Uncharacterized protein</fullName>
    </submittedName>
</protein>
<accession>A0ACC4E1V5</accession>
<sequence length="369" mass="40148">MERWQQHGRGRGTASTVCAPTQTELLPSLSPTSVRCSPDTPHHSLPSPTADGRPEAPMQDTLQATQRGTPSHLTHAPLVGSDRPSRRSWACQSRGSCGSKGRDVLINTMLGRHRDIRKCCDHLVRFLHSPALRRTWIRHTVHPEDSEHAHRETLRRISHRNPSIRFTGPHATRPDPIVALTHQSGEGSSNRGRNAETVVNGHRDEPQEMPRPIVASHSIPAARALRPPSARPSPLCQPSTPPTGHRPGRHGRQPTTSAGCALPQRLPRAVQPSATAVPRAMPNHHLGKPVPQPQWGALPGCSHLRGSPQNGASFGQGKKPPGPISRDTQFYIVKTIMLAPAVKTRLLRPKRAGPASSSSLLLLHARGRS</sequence>
<dbReference type="Proteomes" id="UP001638806">
    <property type="component" value="Unassembled WGS sequence"/>
</dbReference>
<reference evidence="1" key="1">
    <citation type="submission" date="2024-12" db="EMBL/GenBank/DDBJ databases">
        <title>Comparative genomics and development of molecular markers within Purpureocillium lilacinum and among Purpureocillium species.</title>
        <authorList>
            <person name="Yeh Z.-Y."/>
            <person name="Ni N.-T."/>
            <person name="Lo P.-H."/>
            <person name="Mushyakhwo K."/>
            <person name="Lin C.-F."/>
            <person name="Nai Y.-S."/>
        </authorList>
    </citation>
    <scope>NUCLEOTIDE SEQUENCE</scope>
    <source>
        <strain evidence="1">NCHU-NPUST-175</strain>
    </source>
</reference>
<gene>
    <name evidence="1" type="ORF">ACCO45_004134</name>
</gene>
<name>A0ACC4E1V5_PURLI</name>
<evidence type="ECO:0000313" key="1">
    <source>
        <dbReference type="EMBL" id="KAL3962611.1"/>
    </source>
</evidence>
<comment type="caution">
    <text evidence="1">The sequence shown here is derived from an EMBL/GenBank/DDBJ whole genome shotgun (WGS) entry which is preliminary data.</text>
</comment>